<dbReference type="Pfam" id="PF00420">
    <property type="entry name" value="Oxidored_q2"/>
    <property type="match status" value="1"/>
</dbReference>
<evidence type="ECO:0000256" key="4">
    <source>
        <dbReference type="ARBA" id="ARBA00022989"/>
    </source>
</evidence>
<keyword evidence="8" id="KW-1185">Reference proteome</keyword>
<dbReference type="PANTHER" id="PTHR34583:SF2">
    <property type="entry name" value="ANTIPORTER SUBUNIT MNHC2-RELATED"/>
    <property type="match status" value="1"/>
</dbReference>
<organism evidence="7 8">
    <name type="scientific">Methanohalarchaeum thermophilum</name>
    <dbReference type="NCBI Taxonomy" id="1903181"/>
    <lineage>
        <taxon>Archaea</taxon>
        <taxon>Methanobacteriati</taxon>
        <taxon>Methanobacteriota</taxon>
        <taxon>Methanonatronarchaeia</taxon>
        <taxon>Methanonatronarchaeales</taxon>
        <taxon>Methanonatronarchaeaceae</taxon>
        <taxon>Candidatus Methanohalarchaeum</taxon>
    </lineage>
</organism>
<feature type="transmembrane region" description="Helical" evidence="6">
    <location>
        <begin position="57"/>
        <end position="81"/>
    </location>
</feature>
<evidence type="ECO:0000256" key="5">
    <source>
        <dbReference type="ARBA" id="ARBA00023136"/>
    </source>
</evidence>
<name>A0A1Q6DUS7_METT1</name>
<evidence type="ECO:0000313" key="8">
    <source>
        <dbReference type="Proteomes" id="UP000185744"/>
    </source>
</evidence>
<evidence type="ECO:0000313" key="7">
    <source>
        <dbReference type="EMBL" id="OKY78106.1"/>
    </source>
</evidence>
<accession>A0A1Q6DUS7</accession>
<evidence type="ECO:0000256" key="1">
    <source>
        <dbReference type="ARBA" id="ARBA00004651"/>
    </source>
</evidence>
<evidence type="ECO:0000256" key="3">
    <source>
        <dbReference type="ARBA" id="ARBA00022692"/>
    </source>
</evidence>
<feature type="transmembrane region" description="Helical" evidence="6">
    <location>
        <begin position="12"/>
        <end position="29"/>
    </location>
</feature>
<gene>
    <name evidence="7" type="ORF">BTN85_0591</name>
</gene>
<dbReference type="Gene3D" id="1.10.287.3510">
    <property type="match status" value="1"/>
</dbReference>
<keyword evidence="5 6" id="KW-0472">Membrane</keyword>
<dbReference type="InterPro" id="IPR050601">
    <property type="entry name" value="CPA3_antiporter_subunitC"/>
</dbReference>
<dbReference type="InterPro" id="IPR039428">
    <property type="entry name" value="NUOK/Mnh_C1-like"/>
</dbReference>
<sequence length="96" mass="10669">MIAKKNIIKKFMGLNIVDTSIFLFFISMGDKRNAAAPILHAENEIIVNNYVNPLPSVIILTAIVVALGLTATALSFAVKIYEEYGTLNSEKIERLW</sequence>
<keyword evidence="2" id="KW-1003">Cell membrane</keyword>
<comment type="caution">
    <text evidence="7">The sequence shown here is derived from an EMBL/GenBank/DDBJ whole genome shotgun (WGS) entry which is preliminary data.</text>
</comment>
<reference evidence="7" key="1">
    <citation type="submission" date="2016-12" db="EMBL/GenBank/DDBJ databases">
        <title>Discovery of methanogenic haloarchaea.</title>
        <authorList>
            <person name="Sorokin D.Y."/>
            <person name="Makarova K.S."/>
            <person name="Abbas B."/>
            <person name="Ferrer M."/>
            <person name="Golyshin P.N."/>
        </authorList>
    </citation>
    <scope>NUCLEOTIDE SEQUENCE [LARGE SCALE GENOMIC DNA]</scope>
    <source>
        <strain evidence="7">HMET1</strain>
    </source>
</reference>
<dbReference type="STRING" id="1903181.BTN85_0591"/>
<dbReference type="PANTHER" id="PTHR34583">
    <property type="entry name" value="ANTIPORTER SUBUNIT MNHC2-RELATED"/>
    <property type="match status" value="1"/>
</dbReference>
<keyword evidence="3 6" id="KW-0812">Transmembrane</keyword>
<evidence type="ECO:0000256" key="2">
    <source>
        <dbReference type="ARBA" id="ARBA00022475"/>
    </source>
</evidence>
<keyword evidence="4 6" id="KW-1133">Transmembrane helix</keyword>
<dbReference type="InParanoid" id="A0A1Q6DUS7"/>
<dbReference type="EMBL" id="MSDW01000001">
    <property type="protein sequence ID" value="OKY78106.1"/>
    <property type="molecule type" value="Genomic_DNA"/>
</dbReference>
<evidence type="ECO:0000256" key="6">
    <source>
        <dbReference type="SAM" id="Phobius"/>
    </source>
</evidence>
<proteinExistence type="predicted"/>
<protein>
    <submittedName>
        <fullName evidence="7">Multisubunit Na+/H+ antiporter MnhC subunit</fullName>
    </submittedName>
</protein>
<comment type="subcellular location">
    <subcellularLocation>
        <location evidence="1">Cell membrane</location>
        <topology evidence="1">Multi-pass membrane protein</topology>
    </subcellularLocation>
</comment>
<dbReference type="AlphaFoldDB" id="A0A1Q6DUS7"/>
<dbReference type="GO" id="GO:0005886">
    <property type="term" value="C:plasma membrane"/>
    <property type="evidence" value="ECO:0007669"/>
    <property type="project" value="UniProtKB-SubCell"/>
</dbReference>
<dbReference type="Proteomes" id="UP000185744">
    <property type="component" value="Unassembled WGS sequence"/>
</dbReference>